<dbReference type="Proteomes" id="UP001615550">
    <property type="component" value="Unassembled WGS sequence"/>
</dbReference>
<accession>A0ABW8D7H7</accession>
<feature type="chain" id="PRO_5046441806" description="Secreted protein" evidence="1">
    <location>
        <begin position="24"/>
        <end position="223"/>
    </location>
</feature>
<organism evidence="2 3">
    <name type="scientific">Legionella lytica</name>
    <dbReference type="NCBI Taxonomy" id="96232"/>
    <lineage>
        <taxon>Bacteria</taxon>
        <taxon>Pseudomonadati</taxon>
        <taxon>Pseudomonadota</taxon>
        <taxon>Gammaproteobacteria</taxon>
        <taxon>Legionellales</taxon>
        <taxon>Legionellaceae</taxon>
        <taxon>Legionella</taxon>
    </lineage>
</organism>
<keyword evidence="3" id="KW-1185">Reference proteome</keyword>
<reference evidence="2 3" key="1">
    <citation type="submission" date="2024-08" db="EMBL/GenBank/DDBJ databases">
        <title>Draft Genome Sequence of Legionella lytica strain DSB2004, Isolated From a Fire Sprinkler System.</title>
        <authorList>
            <person name="Everhart A.D."/>
            <person name="Kidane D.T."/>
            <person name="Farone A.L."/>
            <person name="Farone M.B."/>
        </authorList>
    </citation>
    <scope>NUCLEOTIDE SEQUENCE [LARGE SCALE GENOMIC DNA]</scope>
    <source>
        <strain evidence="2 3">DSB2004</strain>
    </source>
</reference>
<feature type="signal peptide" evidence="1">
    <location>
        <begin position="1"/>
        <end position="23"/>
    </location>
</feature>
<evidence type="ECO:0000256" key="1">
    <source>
        <dbReference type="SAM" id="SignalP"/>
    </source>
</evidence>
<sequence>MNINNLLKLMFFSAFLTSTTIFAIAPSSGQLVIVNNLGSDGGAGNTGLTQSNIMIKVYDHANSTQPCTTVKSLAYGGVTIVRWASTGVHSTTFCTGTGAGTAAIYQVHITPLPRLIGNTNQVIYDATAHPPQASANPIVFTPPTTIYGNIVLVVNGNGMPITTSGQTADATHWGFTINPATPVFDMGNGGIVTTGIPGVSGAYGLEAEKFLMHYDIQRVSPNE</sequence>
<evidence type="ECO:0000313" key="2">
    <source>
        <dbReference type="EMBL" id="MFJ1268659.1"/>
    </source>
</evidence>
<evidence type="ECO:0008006" key="4">
    <source>
        <dbReference type="Google" id="ProtNLM"/>
    </source>
</evidence>
<dbReference type="EMBL" id="JBGORX010000002">
    <property type="protein sequence ID" value="MFJ1268659.1"/>
    <property type="molecule type" value="Genomic_DNA"/>
</dbReference>
<gene>
    <name evidence="2" type="ORF">ACD661_08855</name>
</gene>
<evidence type="ECO:0000313" key="3">
    <source>
        <dbReference type="Proteomes" id="UP001615550"/>
    </source>
</evidence>
<proteinExistence type="predicted"/>
<keyword evidence="1" id="KW-0732">Signal</keyword>
<name>A0ABW8D7H7_9GAMM</name>
<comment type="caution">
    <text evidence="2">The sequence shown here is derived from an EMBL/GenBank/DDBJ whole genome shotgun (WGS) entry which is preliminary data.</text>
</comment>
<protein>
    <recommendedName>
        <fullName evidence="4">Secreted protein</fullName>
    </recommendedName>
</protein>
<dbReference type="RefSeq" id="WP_400187501.1">
    <property type="nucleotide sequence ID" value="NZ_JBGORX010000002.1"/>
</dbReference>